<dbReference type="Proteomes" id="UP000786811">
    <property type="component" value="Unassembled WGS sequence"/>
</dbReference>
<sequence length="72" mass="7787">MRRIPFSASVIFINPGRRVCAKRNAAEAKLLAIAGSPPEDSRPRVSGQETISPTLVLNFSVAAVVEVRALRQ</sequence>
<accession>A0A8J2MB73</accession>
<dbReference type="EMBL" id="CAJNRD030001117">
    <property type="protein sequence ID" value="CAG5077739.1"/>
    <property type="molecule type" value="Genomic_DNA"/>
</dbReference>
<gene>
    <name evidence="1" type="ORF">HICCMSTLAB_LOCUS2545</name>
</gene>
<organism evidence="1 2">
    <name type="scientific">Cotesia congregata</name>
    <name type="common">Parasitoid wasp</name>
    <name type="synonym">Apanteles congregatus</name>
    <dbReference type="NCBI Taxonomy" id="51543"/>
    <lineage>
        <taxon>Eukaryota</taxon>
        <taxon>Metazoa</taxon>
        <taxon>Ecdysozoa</taxon>
        <taxon>Arthropoda</taxon>
        <taxon>Hexapoda</taxon>
        <taxon>Insecta</taxon>
        <taxon>Pterygota</taxon>
        <taxon>Neoptera</taxon>
        <taxon>Endopterygota</taxon>
        <taxon>Hymenoptera</taxon>
        <taxon>Apocrita</taxon>
        <taxon>Ichneumonoidea</taxon>
        <taxon>Braconidae</taxon>
        <taxon>Microgastrinae</taxon>
        <taxon>Cotesia</taxon>
    </lineage>
</organism>
<proteinExistence type="predicted"/>
<name>A0A8J2MB73_COTCN</name>
<keyword evidence="2" id="KW-1185">Reference proteome</keyword>
<evidence type="ECO:0000313" key="1">
    <source>
        <dbReference type="EMBL" id="CAG5077739.1"/>
    </source>
</evidence>
<dbReference type="AlphaFoldDB" id="A0A8J2MB73"/>
<comment type="caution">
    <text evidence="1">The sequence shown here is derived from an EMBL/GenBank/DDBJ whole genome shotgun (WGS) entry which is preliminary data.</text>
</comment>
<protein>
    <submittedName>
        <fullName evidence="1">Uncharacterized protein</fullName>
    </submittedName>
</protein>
<reference evidence="1" key="1">
    <citation type="submission" date="2021-04" db="EMBL/GenBank/DDBJ databases">
        <authorList>
            <person name="Chebbi M.A.C M."/>
        </authorList>
    </citation>
    <scope>NUCLEOTIDE SEQUENCE</scope>
</reference>
<evidence type="ECO:0000313" key="2">
    <source>
        <dbReference type="Proteomes" id="UP000786811"/>
    </source>
</evidence>